<dbReference type="Gene3D" id="2.60.40.1930">
    <property type="match status" value="2"/>
</dbReference>
<reference evidence="10" key="1">
    <citation type="submission" date="2021-04" db="EMBL/GenBank/DDBJ databases">
        <authorList>
            <consortium name="Wellcome Sanger Institute Data Sharing"/>
        </authorList>
    </citation>
    <scope>NUCLEOTIDE SEQUENCE [LARGE SCALE GENOMIC DNA]</scope>
</reference>
<dbReference type="Gene3D" id="2.60.120.1540">
    <property type="match status" value="1"/>
</dbReference>
<dbReference type="SUPFAM" id="SSF81296">
    <property type="entry name" value="E set domains"/>
    <property type="match status" value="1"/>
</dbReference>
<dbReference type="SMART" id="SM01419">
    <property type="entry name" value="Thiol-ester_cl"/>
    <property type="match status" value="1"/>
</dbReference>
<dbReference type="InterPro" id="IPR014756">
    <property type="entry name" value="Ig_E-set"/>
</dbReference>
<evidence type="ECO:0000256" key="4">
    <source>
        <dbReference type="ARBA" id="ARBA00022900"/>
    </source>
</evidence>
<evidence type="ECO:0000256" key="5">
    <source>
        <dbReference type="ARBA" id="ARBA00023157"/>
    </source>
</evidence>
<evidence type="ECO:0000259" key="9">
    <source>
        <dbReference type="SMART" id="SM01360"/>
    </source>
</evidence>
<reference evidence="10" key="3">
    <citation type="submission" date="2025-09" db="UniProtKB">
        <authorList>
            <consortium name="Ensembl"/>
        </authorList>
    </citation>
    <scope>IDENTIFICATION</scope>
</reference>
<dbReference type="Gene3D" id="2.20.130.20">
    <property type="match status" value="1"/>
</dbReference>
<evidence type="ECO:0000313" key="10">
    <source>
        <dbReference type="Ensembl" id="ENSSAUP00010011298.1"/>
    </source>
</evidence>
<dbReference type="Gene3D" id="2.60.40.10">
    <property type="entry name" value="Immunoglobulins"/>
    <property type="match status" value="1"/>
</dbReference>
<dbReference type="PANTHER" id="PTHR11412:SF150">
    <property type="entry name" value="ALPHA-2-MACROGLOBULIN-RELATED"/>
    <property type="match status" value="1"/>
</dbReference>
<keyword evidence="7" id="KW-0812">Transmembrane</keyword>
<dbReference type="Pfam" id="PF00207">
    <property type="entry name" value="A2M"/>
    <property type="match status" value="1"/>
</dbReference>
<dbReference type="GeneTree" id="ENSGT00940000162996"/>
<evidence type="ECO:0000256" key="1">
    <source>
        <dbReference type="ARBA" id="ARBA00010952"/>
    </source>
</evidence>
<name>A0A671UBR5_SPAAU</name>
<dbReference type="Gene3D" id="1.50.10.20">
    <property type="match status" value="1"/>
</dbReference>
<dbReference type="InterPro" id="IPR001599">
    <property type="entry name" value="Macroglobln_a2"/>
</dbReference>
<keyword evidence="4" id="KW-0722">Serine protease inhibitor</keyword>
<dbReference type="CDD" id="cd02897">
    <property type="entry name" value="A2M_2"/>
    <property type="match status" value="1"/>
</dbReference>
<accession>A0A671UBR5</accession>
<dbReference type="Pfam" id="PF07703">
    <property type="entry name" value="A2M_BRD"/>
    <property type="match status" value="1"/>
</dbReference>
<dbReference type="Pfam" id="PF07678">
    <property type="entry name" value="TED_complement"/>
    <property type="match status" value="1"/>
</dbReference>
<evidence type="ECO:0000256" key="2">
    <source>
        <dbReference type="ARBA" id="ARBA00022690"/>
    </source>
</evidence>
<comment type="similarity">
    <text evidence="1">Belongs to the protease inhibitor I39 (alpha-2-macroglobulin) family.</text>
</comment>
<organism evidence="10 11">
    <name type="scientific">Sparus aurata</name>
    <name type="common">Gilthead sea bream</name>
    <dbReference type="NCBI Taxonomy" id="8175"/>
    <lineage>
        <taxon>Eukaryota</taxon>
        <taxon>Metazoa</taxon>
        <taxon>Chordata</taxon>
        <taxon>Craniata</taxon>
        <taxon>Vertebrata</taxon>
        <taxon>Euteleostomi</taxon>
        <taxon>Actinopterygii</taxon>
        <taxon>Neopterygii</taxon>
        <taxon>Teleostei</taxon>
        <taxon>Neoteleostei</taxon>
        <taxon>Acanthomorphata</taxon>
        <taxon>Eupercaria</taxon>
        <taxon>Spariformes</taxon>
        <taxon>Sparidae</taxon>
        <taxon>Sparus</taxon>
    </lineage>
</organism>
<keyword evidence="6" id="KW-0325">Glycoprotein</keyword>
<dbReference type="GO" id="GO:0007399">
    <property type="term" value="P:nervous system development"/>
    <property type="evidence" value="ECO:0007669"/>
    <property type="project" value="UniProtKB-ARBA"/>
</dbReference>
<evidence type="ECO:0000256" key="3">
    <source>
        <dbReference type="ARBA" id="ARBA00022729"/>
    </source>
</evidence>
<dbReference type="SUPFAM" id="SSF48239">
    <property type="entry name" value="Terpenoid cyclases/Protein prenyltransferases"/>
    <property type="match status" value="1"/>
</dbReference>
<evidence type="ECO:0000256" key="6">
    <source>
        <dbReference type="ARBA" id="ARBA00023180"/>
    </source>
</evidence>
<dbReference type="InterPro" id="IPR019742">
    <property type="entry name" value="MacrogloblnA2_CS"/>
</dbReference>
<dbReference type="InterPro" id="IPR011625">
    <property type="entry name" value="A2M_N_BRD"/>
</dbReference>
<dbReference type="PROSITE" id="PS00477">
    <property type="entry name" value="ALPHA_2_MACROGLOBULIN"/>
    <property type="match status" value="1"/>
</dbReference>
<keyword evidence="3" id="KW-0732">Signal</keyword>
<keyword evidence="5" id="KW-1015">Disulfide bond</keyword>
<proteinExistence type="inferred from homology"/>
<dbReference type="SMART" id="SM01359">
    <property type="entry name" value="A2M_N_2"/>
    <property type="match status" value="1"/>
</dbReference>
<dbReference type="InterPro" id="IPR008930">
    <property type="entry name" value="Terpenoid_cyclase/PrenylTrfase"/>
</dbReference>
<dbReference type="AlphaFoldDB" id="A0A671UBR5"/>
<dbReference type="Gene3D" id="6.20.50.160">
    <property type="match status" value="1"/>
</dbReference>
<feature type="domain" description="Alpha-2-macroglobulin bait region" evidence="8">
    <location>
        <begin position="122"/>
        <end position="253"/>
    </location>
</feature>
<dbReference type="InterPro" id="IPR050473">
    <property type="entry name" value="A2M/Complement_sys"/>
</dbReference>
<keyword evidence="7" id="KW-1133">Transmembrane helix</keyword>
<gene>
    <name evidence="10" type="primary">LOC115574604</name>
</gene>
<dbReference type="Ensembl" id="ENSSAUT00010012018.1">
    <property type="protein sequence ID" value="ENSSAUP00010011298.1"/>
    <property type="gene ID" value="ENSSAUG00010005233.1"/>
</dbReference>
<reference evidence="10" key="2">
    <citation type="submission" date="2025-08" db="UniProtKB">
        <authorList>
            <consortium name="Ensembl"/>
        </authorList>
    </citation>
    <scope>IDENTIFICATION</scope>
</reference>
<dbReference type="PANTHER" id="PTHR11412">
    <property type="entry name" value="MACROGLOBULIN / COMPLEMENT"/>
    <property type="match status" value="1"/>
</dbReference>
<evidence type="ECO:0000259" key="8">
    <source>
        <dbReference type="SMART" id="SM01359"/>
    </source>
</evidence>
<dbReference type="InterPro" id="IPR011626">
    <property type="entry name" value="Alpha-macroglobulin_TED"/>
</dbReference>
<keyword evidence="11" id="KW-1185">Reference proteome</keyword>
<feature type="transmembrane region" description="Helical" evidence="7">
    <location>
        <begin position="908"/>
        <end position="930"/>
    </location>
</feature>
<dbReference type="InterPro" id="IPR041813">
    <property type="entry name" value="A2M_TED"/>
</dbReference>
<dbReference type="GO" id="GO:0005615">
    <property type="term" value="C:extracellular space"/>
    <property type="evidence" value="ECO:0007669"/>
    <property type="project" value="InterPro"/>
</dbReference>
<dbReference type="GO" id="GO:0004867">
    <property type="term" value="F:serine-type endopeptidase inhibitor activity"/>
    <property type="evidence" value="ECO:0007669"/>
    <property type="project" value="UniProtKB-KW"/>
</dbReference>
<evidence type="ECO:0000313" key="11">
    <source>
        <dbReference type="Proteomes" id="UP000472265"/>
    </source>
</evidence>
<keyword evidence="2" id="KW-0646">Protease inhibitor</keyword>
<dbReference type="Proteomes" id="UP000472265">
    <property type="component" value="Chromosome 2"/>
</dbReference>
<keyword evidence="7" id="KW-0472">Membrane</keyword>
<protein>
    <submittedName>
        <fullName evidence="10">Alpha-2-macroglobulin-like</fullName>
    </submittedName>
</protein>
<sequence length="962" mass="105304">MHCTSFPQIYRLNRIGQWLNKTSDAKILQLFYSLNSEAREGTYNVIVSVGGEKIYHSFKVEKYVLPKFDVKIKSSEEAIRGLSLLNHLKLRQCGTDKAGCATFTLKMSTFTKLDQKILRDELHLKATVEEEGTGKLNGFLIALLLIYSFTCMMIVVNNSWFAVSVTEGELSFKLKVSAEIAPDVQIVAYAILPSETVIAHSADFSTEKCFSNEVSVEFSPSLAVPGEETNLQVTAQPDSLCGVSAVDQSVLIKEPGKTLEAEQVTAGITTDRCRSPVDLKQLTVSLLCSASEEIFSDFISGINMRYHSVPERGRMGARGGEAGLPSAAGGFGGRSPEDTSPIETVRTFFPETWIWDLVEVGESGTKDVPFSVPDTITTWETEAFCLSPQGFGLAPRKEIEVFQPFFLELSLPYSIIQGEHFELKATTFNYLSSCIMVTVTPAPSLDYTLTPLSGNQYTSCLCGSERKTLSWTMAPSALGAVNVSVTAEAVASHALCGNEIVSVPERGRIDVVTRSLIVKAEGTEMMKNYNWLLCPKDEALTEEIDIELPENVIDGSARATLSVLGDILGRALKNLDGLLRMPYGCGEQNMALLAPNIYILQYLRNTQQLTPAITEKSTNYLTSGYQRQLNYKHSDGAYSTFGAGAGNTWLTAFVLRSFAKAQSFIYIDPTKIEESKTWLERKQRENGCFEQSGNLFNNRMKGGVSDEVTLSAYITAAFLEMNTSANSLSCLRESMSDLSNTYTTALLAYVFTLAGDMEARAHLLEHLDTVALRQGGFLHWSQTATETSASLSVEISSYVLLAKLSASPTAEDLGYATPIVRWLTGQQNYYGGFSSTQDTVVALQALALYGTLVFSPEGSSRVTVQSPSGQLIFDVNQDNKLLYQEVVLKDVTGNSVTVAVWGVVRKKLVMALASWAATAAWCFAPFAWLVNAASLILDISKVFLHTTHLALPLSSVFSSHDL</sequence>
<feature type="domain" description="Alpha-2-macroglobulin" evidence="9">
    <location>
        <begin position="352"/>
        <end position="441"/>
    </location>
</feature>
<dbReference type="SMART" id="SM01360">
    <property type="entry name" value="A2M"/>
    <property type="match status" value="1"/>
</dbReference>
<evidence type="ECO:0000256" key="7">
    <source>
        <dbReference type="SAM" id="Phobius"/>
    </source>
</evidence>
<dbReference type="FunFam" id="1.50.10.20:FF:000001">
    <property type="entry name" value="CD109 isoform 1"/>
    <property type="match status" value="1"/>
</dbReference>
<dbReference type="InterPro" id="IPR013783">
    <property type="entry name" value="Ig-like_fold"/>
</dbReference>
<dbReference type="InterPro" id="IPR047565">
    <property type="entry name" value="Alpha-macroglob_thiol-ester_cl"/>
</dbReference>